<organism evidence="1 2">
    <name type="scientific">Amycolatopsis roodepoortensis</name>
    <dbReference type="NCBI Taxonomy" id="700274"/>
    <lineage>
        <taxon>Bacteria</taxon>
        <taxon>Bacillati</taxon>
        <taxon>Actinomycetota</taxon>
        <taxon>Actinomycetes</taxon>
        <taxon>Pseudonocardiales</taxon>
        <taxon>Pseudonocardiaceae</taxon>
        <taxon>Amycolatopsis</taxon>
    </lineage>
</organism>
<evidence type="ECO:0000313" key="2">
    <source>
        <dbReference type="Proteomes" id="UP000656548"/>
    </source>
</evidence>
<comment type="caution">
    <text evidence="1">The sequence shown here is derived from an EMBL/GenBank/DDBJ whole genome shotgun (WGS) entry which is preliminary data.</text>
</comment>
<reference evidence="1 2" key="1">
    <citation type="submission" date="2020-10" db="EMBL/GenBank/DDBJ databases">
        <title>Sequencing the genomes of 1000 actinobacteria strains.</title>
        <authorList>
            <person name="Klenk H.-P."/>
        </authorList>
    </citation>
    <scope>NUCLEOTIDE SEQUENCE [LARGE SCALE GENOMIC DNA]</scope>
    <source>
        <strain evidence="1 2">DSM 46661</strain>
    </source>
</reference>
<gene>
    <name evidence="1" type="ORF">H4W30_007557</name>
</gene>
<name>A0ABR9LIF4_9PSEU</name>
<proteinExistence type="predicted"/>
<dbReference type="EMBL" id="JADBEJ010000006">
    <property type="protein sequence ID" value="MBE1580476.1"/>
    <property type="molecule type" value="Genomic_DNA"/>
</dbReference>
<dbReference type="RefSeq" id="WP_192747033.1">
    <property type="nucleotide sequence ID" value="NZ_JADBEJ010000006.1"/>
</dbReference>
<accession>A0ABR9LIF4</accession>
<sequence>MARERYELRLERLDGGRLPNRVEALTEFFDLDDAHDTETTLAKHFLPLACVAEGEDPNGDRTEMPWLARYVLRIYTPGSTRLVTSYRGWRV</sequence>
<protein>
    <submittedName>
        <fullName evidence="1">Uncharacterized protein</fullName>
    </submittedName>
</protein>
<keyword evidence="2" id="KW-1185">Reference proteome</keyword>
<evidence type="ECO:0000313" key="1">
    <source>
        <dbReference type="EMBL" id="MBE1580476.1"/>
    </source>
</evidence>
<dbReference type="Proteomes" id="UP000656548">
    <property type="component" value="Unassembled WGS sequence"/>
</dbReference>